<dbReference type="Proteomes" id="UP000548978">
    <property type="component" value="Unassembled WGS sequence"/>
</dbReference>
<dbReference type="InterPro" id="IPR003737">
    <property type="entry name" value="GlcNAc_PI_deacetylase-related"/>
</dbReference>
<dbReference type="RefSeq" id="WP_123285687.1">
    <property type="nucleotide sequence ID" value="NZ_JACIJB010000010.1"/>
</dbReference>
<reference evidence="1 2" key="1">
    <citation type="submission" date="2020-08" db="EMBL/GenBank/DDBJ databases">
        <title>Genomic Encyclopedia of Type Strains, Phase IV (KMG-IV): sequencing the most valuable type-strain genomes for metagenomic binning, comparative biology and taxonomic classification.</title>
        <authorList>
            <person name="Goeker M."/>
        </authorList>
    </citation>
    <scope>NUCLEOTIDE SEQUENCE [LARGE SCALE GENOMIC DNA]</scope>
    <source>
        <strain evidence="1 2">DSM 24448</strain>
    </source>
</reference>
<dbReference type="SUPFAM" id="SSF102588">
    <property type="entry name" value="LmbE-like"/>
    <property type="match status" value="1"/>
</dbReference>
<dbReference type="GO" id="GO:0016811">
    <property type="term" value="F:hydrolase activity, acting on carbon-nitrogen (but not peptide) bonds, in linear amides"/>
    <property type="evidence" value="ECO:0007669"/>
    <property type="project" value="TreeGrafter"/>
</dbReference>
<organism evidence="1 2">
    <name type="scientific">Brevundimonas halotolerans</name>
    <dbReference type="NCBI Taxonomy" id="69670"/>
    <lineage>
        <taxon>Bacteria</taxon>
        <taxon>Pseudomonadati</taxon>
        <taxon>Pseudomonadota</taxon>
        <taxon>Alphaproteobacteria</taxon>
        <taxon>Caulobacterales</taxon>
        <taxon>Caulobacteraceae</taxon>
        <taxon>Brevundimonas</taxon>
    </lineage>
</organism>
<gene>
    <name evidence="1" type="ORF">FHS65_002178</name>
</gene>
<evidence type="ECO:0000313" key="1">
    <source>
        <dbReference type="EMBL" id="MBB5661417.1"/>
    </source>
</evidence>
<proteinExistence type="predicted"/>
<dbReference type="PANTHER" id="PTHR12993:SF11">
    <property type="entry name" value="N-ACETYLGLUCOSAMINYL-PHOSPHATIDYLINOSITOL DE-N-ACETYLASE"/>
    <property type="match status" value="1"/>
</dbReference>
<comment type="caution">
    <text evidence="1">The sequence shown here is derived from an EMBL/GenBank/DDBJ whole genome shotgun (WGS) entry which is preliminary data.</text>
</comment>
<dbReference type="PANTHER" id="PTHR12993">
    <property type="entry name" value="N-ACETYLGLUCOSAMINYL-PHOSPHATIDYLINOSITOL DE-N-ACETYLASE-RELATED"/>
    <property type="match status" value="1"/>
</dbReference>
<dbReference type="Gene3D" id="3.40.50.10320">
    <property type="entry name" value="LmbE-like"/>
    <property type="match status" value="1"/>
</dbReference>
<dbReference type="EMBL" id="JACIJB010000010">
    <property type="protein sequence ID" value="MBB5661417.1"/>
    <property type="molecule type" value="Genomic_DNA"/>
</dbReference>
<name>A0A7W9E7J2_9CAUL</name>
<protein>
    <submittedName>
        <fullName evidence="1">LmbE family N-acetylglucosaminyl deacetylase</fullName>
    </submittedName>
</protein>
<dbReference type="AlphaFoldDB" id="A0A7W9E7J2"/>
<accession>A0A7W9E7J2</accession>
<sequence length="212" mass="23721">MSNFQPRRVMVLAPHTDDGELGCGGSIARFIEAGAEVFYTAFSVCEQSLPEGMPKDTLEVELLEATGTLGIPRDNLVIHQYEVRKLSEHRQSVLQDIIQVRNQVKPDLVFLPCLDDLHQDHRTVALEGLRAYKGTTVLSYEMPWNNISITTSAFIALENRHVAKKAEALACYRSQAGRPYTNEEFVRSLATTRGVQVGVRYAEAFEAVRLIV</sequence>
<dbReference type="Pfam" id="PF02585">
    <property type="entry name" value="PIG-L"/>
    <property type="match status" value="1"/>
</dbReference>
<keyword evidence="2" id="KW-1185">Reference proteome</keyword>
<dbReference type="OrthoDB" id="9790023at2"/>
<evidence type="ECO:0000313" key="2">
    <source>
        <dbReference type="Proteomes" id="UP000548978"/>
    </source>
</evidence>
<dbReference type="InterPro" id="IPR024078">
    <property type="entry name" value="LmbE-like_dom_sf"/>
</dbReference>